<comment type="catalytic activity">
    <reaction evidence="6">
        <text>a (3R)-hydroxyacyl-[ACP] + UDP-N-acetyl-alpha-D-glucosamine = a UDP-3-O-[(3R)-3-hydroxyacyl]-N-acetyl-alpha-D-glucosamine + holo-[ACP]</text>
        <dbReference type="Rhea" id="RHEA:67812"/>
        <dbReference type="Rhea" id="RHEA-COMP:9685"/>
        <dbReference type="Rhea" id="RHEA-COMP:9945"/>
        <dbReference type="ChEBI" id="CHEBI:57705"/>
        <dbReference type="ChEBI" id="CHEBI:64479"/>
        <dbReference type="ChEBI" id="CHEBI:78827"/>
        <dbReference type="ChEBI" id="CHEBI:173225"/>
        <dbReference type="EC" id="2.3.1.129"/>
    </reaction>
</comment>
<dbReference type="CDD" id="cd03351">
    <property type="entry name" value="LbH_UDP-GlcNAc_AT"/>
    <property type="match status" value="1"/>
</dbReference>
<dbReference type="PANTHER" id="PTHR43480:SF1">
    <property type="entry name" value="ACYL-[ACYL-CARRIER-PROTEIN]--UDP-N-ACETYLGLUCOSAMINE O-ACYLTRANSFERASE, MITOCHONDRIAL-RELATED"/>
    <property type="match status" value="1"/>
</dbReference>
<dbReference type="GO" id="GO:0005737">
    <property type="term" value="C:cytoplasm"/>
    <property type="evidence" value="ECO:0007669"/>
    <property type="project" value="UniProtKB-SubCell"/>
</dbReference>
<dbReference type="Gene3D" id="1.20.1180.10">
    <property type="entry name" value="Udp N-acetylglucosamine O-acyltransferase, C-terminal domain"/>
    <property type="match status" value="1"/>
</dbReference>
<dbReference type="InterPro" id="IPR010137">
    <property type="entry name" value="Lipid_A_LpxA"/>
</dbReference>
<dbReference type="GO" id="GO:0009245">
    <property type="term" value="P:lipid A biosynthetic process"/>
    <property type="evidence" value="ECO:0007669"/>
    <property type="project" value="UniProtKB-UniRule"/>
</dbReference>
<protein>
    <recommendedName>
        <fullName evidence="6">Acyl-[acyl-carrier-protein]--UDP-N-acetylglucosamine O-acyltransferase</fullName>
        <shortName evidence="6">UDP-N-acetylglucosamine acyltransferase</shortName>
        <ecNumber evidence="6">2.3.1.129</ecNumber>
    </recommendedName>
</protein>
<dbReference type="InterPro" id="IPR011004">
    <property type="entry name" value="Trimer_LpxA-like_sf"/>
</dbReference>
<dbReference type="Proteomes" id="UP000267187">
    <property type="component" value="Unassembled WGS sequence"/>
</dbReference>
<dbReference type="RefSeq" id="WP_425452022.1">
    <property type="nucleotide sequence ID" value="NZ_REFJ01000005.1"/>
</dbReference>
<dbReference type="NCBIfam" id="TIGR01852">
    <property type="entry name" value="lipid_A_lpxA"/>
    <property type="match status" value="1"/>
</dbReference>
<dbReference type="PANTHER" id="PTHR43480">
    <property type="entry name" value="ACYL-[ACYL-CARRIER-PROTEIN]--UDP-N-ACETYLGLUCOSAMINE O-ACYLTRANSFERASE"/>
    <property type="match status" value="1"/>
</dbReference>
<comment type="subcellular location">
    <subcellularLocation>
        <location evidence="6">Cytoplasm</location>
    </subcellularLocation>
</comment>
<keyword evidence="1 6" id="KW-0444">Lipid biosynthesis</keyword>
<dbReference type="AlphaFoldDB" id="A0A3M0A2L2"/>
<evidence type="ECO:0000313" key="8">
    <source>
        <dbReference type="EMBL" id="RMA78684.1"/>
    </source>
</evidence>
<keyword evidence="3 6" id="KW-0808">Transferase</keyword>
<organism evidence="8 9">
    <name type="scientific">Umboniibacter marinipuniceus</name>
    <dbReference type="NCBI Taxonomy" id="569599"/>
    <lineage>
        <taxon>Bacteria</taxon>
        <taxon>Pseudomonadati</taxon>
        <taxon>Pseudomonadota</taxon>
        <taxon>Gammaproteobacteria</taxon>
        <taxon>Cellvibrionales</taxon>
        <taxon>Cellvibrionaceae</taxon>
        <taxon>Umboniibacter</taxon>
    </lineage>
</organism>
<evidence type="ECO:0000256" key="5">
    <source>
        <dbReference type="ARBA" id="ARBA00023315"/>
    </source>
</evidence>
<name>A0A3M0A2L2_9GAMM</name>
<dbReference type="Gene3D" id="2.160.10.10">
    <property type="entry name" value="Hexapeptide repeat proteins"/>
    <property type="match status" value="1"/>
</dbReference>
<reference evidence="8 9" key="1">
    <citation type="submission" date="2018-10" db="EMBL/GenBank/DDBJ databases">
        <title>Genomic Encyclopedia of Type Strains, Phase IV (KMG-IV): sequencing the most valuable type-strain genomes for metagenomic binning, comparative biology and taxonomic classification.</title>
        <authorList>
            <person name="Goeker M."/>
        </authorList>
    </citation>
    <scope>NUCLEOTIDE SEQUENCE [LARGE SCALE GENOMIC DNA]</scope>
    <source>
        <strain evidence="8 9">DSM 25080</strain>
    </source>
</reference>
<dbReference type="InterPro" id="IPR037157">
    <property type="entry name" value="Acetyltransf_C_sf"/>
</dbReference>
<evidence type="ECO:0000256" key="4">
    <source>
        <dbReference type="ARBA" id="ARBA00023098"/>
    </source>
</evidence>
<keyword evidence="6" id="KW-0963">Cytoplasm</keyword>
<dbReference type="EMBL" id="REFJ01000005">
    <property type="protein sequence ID" value="RMA78684.1"/>
    <property type="molecule type" value="Genomic_DNA"/>
</dbReference>
<evidence type="ECO:0000259" key="7">
    <source>
        <dbReference type="Pfam" id="PF13720"/>
    </source>
</evidence>
<dbReference type="NCBIfam" id="NF003657">
    <property type="entry name" value="PRK05289.1"/>
    <property type="match status" value="1"/>
</dbReference>
<evidence type="ECO:0000256" key="6">
    <source>
        <dbReference type="HAMAP-Rule" id="MF_00387"/>
    </source>
</evidence>
<dbReference type="SUPFAM" id="SSF51161">
    <property type="entry name" value="Trimeric LpxA-like enzymes"/>
    <property type="match status" value="1"/>
</dbReference>
<keyword evidence="5 6" id="KW-0012">Acyltransferase</keyword>
<proteinExistence type="inferred from homology"/>
<comment type="caution">
    <text evidence="8">The sequence shown here is derived from an EMBL/GenBank/DDBJ whole genome shotgun (WGS) entry which is preliminary data.</text>
</comment>
<dbReference type="InterPro" id="IPR029098">
    <property type="entry name" value="Acetyltransf_C"/>
</dbReference>
<comment type="pathway">
    <text evidence="6">Glycolipid biosynthesis; lipid IV(A) biosynthesis; lipid IV(A) from (3R)-3-hydroxytetradecanoyl-[acyl-carrier-protein] and UDP-N-acetyl-alpha-D-glucosamine: step 1/6.</text>
</comment>
<keyword evidence="9" id="KW-1185">Reference proteome</keyword>
<dbReference type="Pfam" id="PF00132">
    <property type="entry name" value="Hexapep"/>
    <property type="match status" value="2"/>
</dbReference>
<keyword evidence="2 6" id="KW-0441">Lipid A biosynthesis</keyword>
<dbReference type="EC" id="2.3.1.129" evidence="6"/>
<evidence type="ECO:0000256" key="3">
    <source>
        <dbReference type="ARBA" id="ARBA00022679"/>
    </source>
</evidence>
<dbReference type="GO" id="GO:0008780">
    <property type="term" value="F:acyl-[acyl-carrier-protein]-UDP-N-acetylglucosamine O-acyltransferase activity"/>
    <property type="evidence" value="ECO:0007669"/>
    <property type="project" value="UniProtKB-UniRule"/>
</dbReference>
<comment type="subunit">
    <text evidence="6">Homotrimer.</text>
</comment>
<evidence type="ECO:0000256" key="1">
    <source>
        <dbReference type="ARBA" id="ARBA00022516"/>
    </source>
</evidence>
<dbReference type="UniPathway" id="UPA00359">
    <property type="reaction ID" value="UER00477"/>
</dbReference>
<dbReference type="GO" id="GO:0016020">
    <property type="term" value="C:membrane"/>
    <property type="evidence" value="ECO:0007669"/>
    <property type="project" value="GOC"/>
</dbReference>
<accession>A0A3M0A2L2</accession>
<dbReference type="PIRSF" id="PIRSF000456">
    <property type="entry name" value="UDP-GlcNAc_acltr"/>
    <property type="match status" value="1"/>
</dbReference>
<dbReference type="HAMAP" id="MF_00387">
    <property type="entry name" value="LpxA"/>
    <property type="match status" value="1"/>
</dbReference>
<evidence type="ECO:0000256" key="2">
    <source>
        <dbReference type="ARBA" id="ARBA00022556"/>
    </source>
</evidence>
<sequence>MTQNIHPTAIIDPSATIAADVEIGPYAIIGPQVTIGKGSRIESHAVVKGPSIIGENCHIFQFATVGEATPDLKYQGEETWLKMGDRNVVREGATIHRGTVQDLGETRIGSDNLIMAYAHVGHDCVIGDHCILVNNSSLAGHVWVGDWAILGGYTLVHQRVKIGAHAFTGFGTGVSMDVPAFVTASGHRAEPKGINSEGLKRRGYTAEQIANITKAYKLLYRRKLKLDEALVQIRAIDPNCEELGLFISSIADSTRGIMR</sequence>
<comment type="function">
    <text evidence="6">Involved in the biosynthesis of lipid A, a phosphorylated glycolipid that anchors the lipopolysaccharide to the outer membrane of the cell.</text>
</comment>
<dbReference type="InterPro" id="IPR001451">
    <property type="entry name" value="Hexapep"/>
</dbReference>
<dbReference type="Pfam" id="PF13720">
    <property type="entry name" value="Acetyltransf_11"/>
    <property type="match status" value="1"/>
</dbReference>
<keyword evidence="4 6" id="KW-0443">Lipid metabolism</keyword>
<feature type="domain" description="UDP N-acetylglucosamine O-acyltransferase C-terminal" evidence="7">
    <location>
        <begin position="177"/>
        <end position="258"/>
    </location>
</feature>
<evidence type="ECO:0000313" key="9">
    <source>
        <dbReference type="Proteomes" id="UP000267187"/>
    </source>
</evidence>
<keyword evidence="6" id="KW-0677">Repeat</keyword>
<comment type="similarity">
    <text evidence="6">Belongs to the transferase hexapeptide repeat family. LpxA subfamily.</text>
</comment>
<gene>
    <name evidence="6" type="primary">lpxA</name>
    <name evidence="8" type="ORF">DFR27_2015</name>
</gene>